<gene>
    <name evidence="3" type="ORF">HNR05_003504</name>
</gene>
<dbReference type="GO" id="GO:0050518">
    <property type="term" value="F:2-C-methyl-D-erythritol 4-phosphate cytidylyltransferase activity"/>
    <property type="evidence" value="ECO:0007669"/>
    <property type="project" value="TreeGrafter"/>
</dbReference>
<dbReference type="PANTHER" id="PTHR32125">
    <property type="entry name" value="2-C-METHYL-D-ERYTHRITOL 4-PHOSPHATE CYTIDYLYLTRANSFERASE, CHLOROPLASTIC"/>
    <property type="match status" value="1"/>
</dbReference>
<evidence type="ECO:0000256" key="1">
    <source>
        <dbReference type="ARBA" id="ARBA00022679"/>
    </source>
</evidence>
<dbReference type="SUPFAM" id="SSF53448">
    <property type="entry name" value="Nucleotide-diphospho-sugar transferases"/>
    <property type="match status" value="1"/>
</dbReference>
<dbReference type="RefSeq" id="WP_179580378.1">
    <property type="nucleotide sequence ID" value="NZ_JACCFM010000001.1"/>
</dbReference>
<protein>
    <submittedName>
        <fullName evidence="3">2-C-methyl-D-erythritol 4-phosphate cytidylyltransferase</fullName>
    </submittedName>
</protein>
<dbReference type="InterPro" id="IPR050088">
    <property type="entry name" value="IspD/TarI_cytidylyltransf_bact"/>
</dbReference>
<organism evidence="3 4">
    <name type="scientific">Glaciibacter psychrotolerans</name>
    <dbReference type="NCBI Taxonomy" id="670054"/>
    <lineage>
        <taxon>Bacteria</taxon>
        <taxon>Bacillati</taxon>
        <taxon>Actinomycetota</taxon>
        <taxon>Actinomycetes</taxon>
        <taxon>Micrococcales</taxon>
        <taxon>Microbacteriaceae</taxon>
        <taxon>Glaciibacter</taxon>
    </lineage>
</organism>
<dbReference type="InterPro" id="IPR029044">
    <property type="entry name" value="Nucleotide-diphossugar_trans"/>
</dbReference>
<evidence type="ECO:0000313" key="3">
    <source>
        <dbReference type="EMBL" id="NYJ21713.1"/>
    </source>
</evidence>
<evidence type="ECO:0000313" key="4">
    <source>
        <dbReference type="Proteomes" id="UP000537260"/>
    </source>
</evidence>
<dbReference type="PANTHER" id="PTHR32125:SF4">
    <property type="entry name" value="2-C-METHYL-D-ERYTHRITOL 4-PHOSPHATE CYTIDYLYLTRANSFERASE, CHLOROPLASTIC"/>
    <property type="match status" value="1"/>
</dbReference>
<keyword evidence="2 3" id="KW-0548">Nucleotidyltransferase</keyword>
<proteinExistence type="predicted"/>
<accession>A0A7Z0J868</accession>
<feature type="non-terminal residue" evidence="3">
    <location>
        <position position="121"/>
    </location>
</feature>
<sequence>MTDMTAPTIAVIVVAAGSGSRLGHAEPKAFVPLAGKSILERALEGVLGMRDAVQLIVVAPADRLAETRQISERAASARFDQLGRSDAAVVVVAGGATRQESVQAGLAALSPGIDTVLVHDA</sequence>
<evidence type="ECO:0000256" key="2">
    <source>
        <dbReference type="ARBA" id="ARBA00022695"/>
    </source>
</evidence>
<dbReference type="Pfam" id="PF01128">
    <property type="entry name" value="IspD"/>
    <property type="match status" value="1"/>
</dbReference>
<dbReference type="AlphaFoldDB" id="A0A7Z0J868"/>
<reference evidence="3 4" key="1">
    <citation type="submission" date="2020-07" db="EMBL/GenBank/DDBJ databases">
        <title>Sequencing the genomes of 1000 actinobacteria strains.</title>
        <authorList>
            <person name="Klenk H.-P."/>
        </authorList>
    </citation>
    <scope>NUCLEOTIDE SEQUENCE [LARGE SCALE GENOMIC DNA]</scope>
    <source>
        <strain evidence="3 4">LI1</strain>
    </source>
</reference>
<dbReference type="EMBL" id="JACCFM010000001">
    <property type="protein sequence ID" value="NYJ21713.1"/>
    <property type="molecule type" value="Genomic_DNA"/>
</dbReference>
<dbReference type="InterPro" id="IPR034683">
    <property type="entry name" value="IspD/TarI"/>
</dbReference>
<dbReference type="Proteomes" id="UP000537260">
    <property type="component" value="Unassembled WGS sequence"/>
</dbReference>
<name>A0A7Z0J868_9MICO</name>
<comment type="caution">
    <text evidence="3">The sequence shown here is derived from an EMBL/GenBank/DDBJ whole genome shotgun (WGS) entry which is preliminary data.</text>
</comment>
<keyword evidence="4" id="KW-1185">Reference proteome</keyword>
<dbReference type="Gene3D" id="3.90.550.10">
    <property type="entry name" value="Spore Coat Polysaccharide Biosynthesis Protein SpsA, Chain A"/>
    <property type="match status" value="1"/>
</dbReference>
<keyword evidence="1 3" id="KW-0808">Transferase</keyword>